<organism evidence="24 25">
    <name type="scientific">Novosphingobium kunmingense</name>
    <dbReference type="NCBI Taxonomy" id="1211806"/>
    <lineage>
        <taxon>Bacteria</taxon>
        <taxon>Pseudomonadati</taxon>
        <taxon>Pseudomonadota</taxon>
        <taxon>Alphaproteobacteria</taxon>
        <taxon>Sphingomonadales</taxon>
        <taxon>Sphingomonadaceae</taxon>
        <taxon>Novosphingobium</taxon>
    </lineage>
</organism>
<dbReference type="Pfam" id="PF02225">
    <property type="entry name" value="PA"/>
    <property type="match status" value="1"/>
</dbReference>
<evidence type="ECO:0000256" key="9">
    <source>
        <dbReference type="ARBA" id="ARBA00022723"/>
    </source>
</evidence>
<dbReference type="SUPFAM" id="SSF53187">
    <property type="entry name" value="Zn-dependent exopeptidases"/>
    <property type="match status" value="1"/>
</dbReference>
<dbReference type="GO" id="GO:0004180">
    <property type="term" value="F:carboxypeptidase activity"/>
    <property type="evidence" value="ECO:0007669"/>
    <property type="project" value="UniProtKB-KW"/>
</dbReference>
<keyword evidence="25" id="KW-1185">Reference proteome</keyword>
<evidence type="ECO:0000256" key="16">
    <source>
        <dbReference type="ARBA" id="ARBA00023145"/>
    </source>
</evidence>
<evidence type="ECO:0000256" key="13">
    <source>
        <dbReference type="ARBA" id="ARBA00022833"/>
    </source>
</evidence>
<dbReference type="AlphaFoldDB" id="A0A2N0I1M6"/>
<evidence type="ECO:0000256" key="18">
    <source>
        <dbReference type="ARBA" id="ARBA00023228"/>
    </source>
</evidence>
<keyword evidence="15" id="KW-0482">Metalloprotease</keyword>
<reference evidence="24 25" key="1">
    <citation type="submission" date="2017-11" db="EMBL/GenBank/DDBJ databases">
        <title>Genomic Encyclopedia of Type Strains, Phase III (KMG-III): the genomes of soil and plant-associated and newly described type strains.</title>
        <authorList>
            <person name="Whitman W."/>
        </authorList>
    </citation>
    <scope>NUCLEOTIDE SEQUENCE [LARGE SCALE GENOMIC DNA]</scope>
    <source>
        <strain evidence="24 25">CGMCC 1.12274</strain>
    </source>
</reference>
<accession>A0A2N0I1M6</accession>
<evidence type="ECO:0000256" key="10">
    <source>
        <dbReference type="ARBA" id="ARBA00022729"/>
    </source>
</evidence>
<evidence type="ECO:0000256" key="15">
    <source>
        <dbReference type="ARBA" id="ARBA00023049"/>
    </source>
</evidence>
<evidence type="ECO:0000256" key="7">
    <source>
        <dbReference type="ARBA" id="ARBA00022645"/>
    </source>
</evidence>
<protein>
    <recommendedName>
        <fullName evidence="5">Carboxypeptidase Q</fullName>
    </recommendedName>
    <alternativeName>
        <fullName evidence="20">Plasma glutamate carboxypeptidase</fullName>
    </alternativeName>
</protein>
<gene>
    <name evidence="24" type="ORF">B0I00_0279</name>
</gene>
<evidence type="ECO:0000256" key="14">
    <source>
        <dbReference type="ARBA" id="ARBA00023034"/>
    </source>
</evidence>
<dbReference type="GO" id="GO:0006508">
    <property type="term" value="P:proteolysis"/>
    <property type="evidence" value="ECO:0007669"/>
    <property type="project" value="UniProtKB-KW"/>
</dbReference>
<evidence type="ECO:0000259" key="22">
    <source>
        <dbReference type="Pfam" id="PF02225"/>
    </source>
</evidence>
<keyword evidence="17" id="KW-0325">Glycoprotein</keyword>
<dbReference type="GO" id="GO:0005764">
    <property type="term" value="C:lysosome"/>
    <property type="evidence" value="ECO:0007669"/>
    <property type="project" value="UniProtKB-SubCell"/>
</dbReference>
<keyword evidence="7 24" id="KW-0121">Carboxypeptidase</keyword>
<dbReference type="GO" id="GO:0070573">
    <property type="term" value="F:metallodipeptidase activity"/>
    <property type="evidence" value="ECO:0007669"/>
    <property type="project" value="InterPro"/>
</dbReference>
<evidence type="ECO:0000256" key="11">
    <source>
        <dbReference type="ARBA" id="ARBA00022801"/>
    </source>
</evidence>
<dbReference type="InterPro" id="IPR007484">
    <property type="entry name" value="Peptidase_M28"/>
</dbReference>
<sequence length="452" mass="47291">MRFPALALAASALAFVNPVAAKPAKPDPVPPADTAWRILEDLTTEIGPRIAGSDREAAARDWAVARLKALGFSNPRIEPFTLRGFVRGAETARILAPYPQPLAITALGYSVPTPAGGIEAELVYFASLDALKAAPERSLKGKIAFIDHAMKANQDGSAYGPSGAVRRQGPRIASQKGALAVVIRSVGTDSHRNPHTGNTAFGDATPIPAGAVSLPDAEQIARIAAKGQPVRLALTLTGYPQDNMPSGNVLAELPGRDPGLPPVLVACHLDSWDLGTGAFDDAAGCAIVTAAALRAQQGGKPLRTIRVLWAGSEEIGVFGGAAYGQAHAGEPHALAMESDFGADRVYGLRTSFARTNPALRDRLVAALAPMGVVDYGADARGGADIGAIVEAQKLPVIDLMQDGTRYFDLHHTPDDTLDKVDRAQFEQNVAVWAATLKIVANEARPLAGAKQD</sequence>
<evidence type="ECO:0000256" key="2">
    <source>
        <dbReference type="ARBA" id="ARBA00004371"/>
    </source>
</evidence>
<keyword evidence="9" id="KW-0479">Metal-binding</keyword>
<keyword evidence="16" id="KW-0865">Zymogen</keyword>
<evidence type="ECO:0000256" key="21">
    <source>
        <dbReference type="SAM" id="SignalP"/>
    </source>
</evidence>
<evidence type="ECO:0000256" key="4">
    <source>
        <dbReference type="ARBA" id="ARBA00004613"/>
    </source>
</evidence>
<dbReference type="Proteomes" id="UP000232587">
    <property type="component" value="Unassembled WGS sequence"/>
</dbReference>
<evidence type="ECO:0000256" key="5">
    <source>
        <dbReference type="ARBA" id="ARBA00014116"/>
    </source>
</evidence>
<dbReference type="Gene3D" id="3.50.30.30">
    <property type="match status" value="1"/>
</dbReference>
<keyword evidence="12" id="KW-0256">Endoplasmic reticulum</keyword>
<dbReference type="InterPro" id="IPR003137">
    <property type="entry name" value="PA_domain"/>
</dbReference>
<name>A0A2N0I1M6_9SPHN</name>
<feature type="chain" id="PRO_5014624945" description="Carboxypeptidase Q" evidence="21">
    <location>
        <begin position="22"/>
        <end position="452"/>
    </location>
</feature>
<evidence type="ECO:0000256" key="6">
    <source>
        <dbReference type="ARBA" id="ARBA00022525"/>
    </source>
</evidence>
<keyword evidence="8" id="KW-0645">Protease</keyword>
<dbReference type="EMBL" id="PHUF01000002">
    <property type="protein sequence ID" value="PKB25098.1"/>
    <property type="molecule type" value="Genomic_DNA"/>
</dbReference>
<evidence type="ECO:0000259" key="23">
    <source>
        <dbReference type="Pfam" id="PF04389"/>
    </source>
</evidence>
<comment type="subunit">
    <text evidence="19">Homodimer. The monomeric form is inactive while the homodimer is active.</text>
</comment>
<evidence type="ECO:0000313" key="24">
    <source>
        <dbReference type="EMBL" id="PKB25098.1"/>
    </source>
</evidence>
<keyword evidence="14" id="KW-0333">Golgi apparatus</keyword>
<feature type="domain" description="Peptidase M28" evidence="23">
    <location>
        <begin position="248"/>
        <end position="434"/>
    </location>
</feature>
<dbReference type="PANTHER" id="PTHR12053">
    <property type="entry name" value="PROTEASE FAMILY M28 PLASMA GLUTAMATE CARBOXYPEPTIDASE-RELATED"/>
    <property type="match status" value="1"/>
</dbReference>
<evidence type="ECO:0000256" key="12">
    <source>
        <dbReference type="ARBA" id="ARBA00022824"/>
    </source>
</evidence>
<evidence type="ECO:0000313" key="25">
    <source>
        <dbReference type="Proteomes" id="UP000232587"/>
    </source>
</evidence>
<evidence type="ECO:0000256" key="8">
    <source>
        <dbReference type="ARBA" id="ARBA00022670"/>
    </source>
</evidence>
<evidence type="ECO:0000256" key="1">
    <source>
        <dbReference type="ARBA" id="ARBA00004240"/>
    </source>
</evidence>
<feature type="signal peptide" evidence="21">
    <location>
        <begin position="1"/>
        <end position="21"/>
    </location>
</feature>
<dbReference type="Pfam" id="PF04389">
    <property type="entry name" value="Peptidase_M28"/>
    <property type="match status" value="1"/>
</dbReference>
<evidence type="ECO:0000256" key="19">
    <source>
        <dbReference type="ARBA" id="ARBA00025833"/>
    </source>
</evidence>
<evidence type="ECO:0000256" key="3">
    <source>
        <dbReference type="ARBA" id="ARBA00004555"/>
    </source>
</evidence>
<comment type="caution">
    <text evidence="24">The sequence shown here is derived from an EMBL/GenBank/DDBJ whole genome shotgun (WGS) entry which is preliminary data.</text>
</comment>
<keyword evidence="18" id="KW-0458">Lysosome</keyword>
<dbReference type="OrthoDB" id="9769665at2"/>
<keyword evidence="10 21" id="KW-0732">Signal</keyword>
<feature type="domain" description="PA" evidence="22">
    <location>
        <begin position="119"/>
        <end position="220"/>
    </location>
</feature>
<dbReference type="InterPro" id="IPR039866">
    <property type="entry name" value="CPQ"/>
</dbReference>
<comment type="subcellular location">
    <subcellularLocation>
        <location evidence="1">Endoplasmic reticulum</location>
    </subcellularLocation>
    <subcellularLocation>
        <location evidence="3">Golgi apparatus</location>
    </subcellularLocation>
    <subcellularLocation>
        <location evidence="2">Lysosome</location>
    </subcellularLocation>
    <subcellularLocation>
        <location evidence="4">Secreted</location>
    </subcellularLocation>
</comment>
<proteinExistence type="predicted"/>
<dbReference type="Gene3D" id="3.40.630.10">
    <property type="entry name" value="Zn peptidases"/>
    <property type="match status" value="1"/>
</dbReference>
<evidence type="ECO:0000256" key="17">
    <source>
        <dbReference type="ARBA" id="ARBA00023180"/>
    </source>
</evidence>
<dbReference type="PANTHER" id="PTHR12053:SF3">
    <property type="entry name" value="CARBOXYPEPTIDASE Q"/>
    <property type="match status" value="1"/>
</dbReference>
<evidence type="ECO:0000256" key="20">
    <source>
        <dbReference type="ARBA" id="ARBA00033328"/>
    </source>
</evidence>
<dbReference type="GO" id="GO:0005576">
    <property type="term" value="C:extracellular region"/>
    <property type="evidence" value="ECO:0007669"/>
    <property type="project" value="UniProtKB-SubCell"/>
</dbReference>
<keyword evidence="13" id="KW-0862">Zinc</keyword>
<dbReference type="RefSeq" id="WP_100865573.1">
    <property type="nucleotide sequence ID" value="NZ_PHUF01000002.1"/>
</dbReference>
<keyword evidence="11" id="KW-0378">Hydrolase</keyword>
<dbReference type="GO" id="GO:0046872">
    <property type="term" value="F:metal ion binding"/>
    <property type="evidence" value="ECO:0007669"/>
    <property type="project" value="UniProtKB-KW"/>
</dbReference>
<keyword evidence="6" id="KW-0964">Secreted</keyword>